<sequence>MPDSEPDERTRLVSSPVSPASPANDGADRPHDSSLIHLIQPRVLYLLTLQFITNFAYYHILAPRLRILELTLCRTYYSDHDPSFIHDLPYWPGYDITEDKCKLSSIQRGLSRLRAAGVFLDGLVVLLLSIPYGYIADRYGRKLVYSTCTVGLLLSTAWIMLICTLYDHVHIDSVLASSAFLVIGGGSSVQNAIAFTMGVDMTGTEDSSTILYLLLAMYYLGYICGNGLAPATMKYLWLPFCLAFICWGIALLLVVLMPSSQKFAEQSQTKMRQGGVFSNVFPSKISTRAWQIYYKARNTVRKRDYLVGIIALFPLMAVRGPVIELVLPYVSKRYHWSLANAGFLDAMSGIIGLMLSFFMLPVLVTYLKKHPSFGPIRAEGAVVRYSVCALGFGALIIAAAPSVGLMIPGYVIYATGAGGRTAILAIATSLVLPEEVARLNTVIITSEVLADLTLSPFIWYLWSLALDQGSDAALGIPFYAVTVVMCIVAAIFLYTTRDPDHLLRAIREHREDLNDSTNFSSEVETDDMT</sequence>
<keyword evidence="3 6" id="KW-1133">Transmembrane helix</keyword>
<feature type="transmembrane region" description="Helical" evidence="6">
    <location>
        <begin position="343"/>
        <end position="364"/>
    </location>
</feature>
<dbReference type="Pfam" id="PF07690">
    <property type="entry name" value="MFS_1"/>
    <property type="match status" value="1"/>
</dbReference>
<dbReference type="OrthoDB" id="194139at2759"/>
<evidence type="ECO:0000256" key="4">
    <source>
        <dbReference type="ARBA" id="ARBA00023136"/>
    </source>
</evidence>
<gene>
    <name evidence="7" type="ORF">EJ05DRAFT_513299</name>
</gene>
<evidence type="ECO:0000256" key="1">
    <source>
        <dbReference type="ARBA" id="ARBA00004141"/>
    </source>
</evidence>
<protein>
    <submittedName>
        <fullName evidence="7">MFS general substrate transporter</fullName>
    </submittedName>
</protein>
<dbReference type="SUPFAM" id="SSF103473">
    <property type="entry name" value="MFS general substrate transporter"/>
    <property type="match status" value="1"/>
</dbReference>
<feature type="transmembrane region" description="Helical" evidence="6">
    <location>
        <begin position="474"/>
        <end position="494"/>
    </location>
</feature>
<feature type="transmembrane region" description="Helical" evidence="6">
    <location>
        <begin position="410"/>
        <end position="432"/>
    </location>
</feature>
<accession>A0A6A6VW98</accession>
<dbReference type="InterPro" id="IPR011701">
    <property type="entry name" value="MFS"/>
</dbReference>
<dbReference type="GO" id="GO:0016020">
    <property type="term" value="C:membrane"/>
    <property type="evidence" value="ECO:0007669"/>
    <property type="project" value="UniProtKB-SubCell"/>
</dbReference>
<feature type="compositionally biased region" description="Low complexity" evidence="5">
    <location>
        <begin position="13"/>
        <end position="23"/>
    </location>
</feature>
<feature type="transmembrane region" description="Helical" evidence="6">
    <location>
        <begin position="305"/>
        <end position="323"/>
    </location>
</feature>
<evidence type="ECO:0000313" key="8">
    <source>
        <dbReference type="Proteomes" id="UP000799437"/>
    </source>
</evidence>
<keyword evidence="2 6" id="KW-0812">Transmembrane</keyword>
<reference evidence="7" key="1">
    <citation type="journal article" date="2020" name="Stud. Mycol.">
        <title>101 Dothideomycetes genomes: a test case for predicting lifestyles and emergence of pathogens.</title>
        <authorList>
            <person name="Haridas S."/>
            <person name="Albert R."/>
            <person name="Binder M."/>
            <person name="Bloem J."/>
            <person name="Labutti K."/>
            <person name="Salamov A."/>
            <person name="Andreopoulos B."/>
            <person name="Baker S."/>
            <person name="Barry K."/>
            <person name="Bills G."/>
            <person name="Bluhm B."/>
            <person name="Cannon C."/>
            <person name="Castanera R."/>
            <person name="Culley D."/>
            <person name="Daum C."/>
            <person name="Ezra D."/>
            <person name="Gonzalez J."/>
            <person name="Henrissat B."/>
            <person name="Kuo A."/>
            <person name="Liang C."/>
            <person name="Lipzen A."/>
            <person name="Lutzoni F."/>
            <person name="Magnuson J."/>
            <person name="Mondo S."/>
            <person name="Nolan M."/>
            <person name="Ohm R."/>
            <person name="Pangilinan J."/>
            <person name="Park H.-J."/>
            <person name="Ramirez L."/>
            <person name="Alfaro M."/>
            <person name="Sun H."/>
            <person name="Tritt A."/>
            <person name="Yoshinaga Y."/>
            <person name="Zwiers L.-H."/>
            <person name="Turgeon B."/>
            <person name="Goodwin S."/>
            <person name="Spatafora J."/>
            <person name="Crous P."/>
            <person name="Grigoriev I."/>
        </authorList>
    </citation>
    <scope>NUCLEOTIDE SEQUENCE</scope>
    <source>
        <strain evidence="7">CBS 121739</strain>
    </source>
</reference>
<evidence type="ECO:0000256" key="2">
    <source>
        <dbReference type="ARBA" id="ARBA00022692"/>
    </source>
</evidence>
<feature type="transmembrane region" description="Helical" evidence="6">
    <location>
        <begin position="385"/>
        <end position="404"/>
    </location>
</feature>
<dbReference type="Gene3D" id="1.20.1250.20">
    <property type="entry name" value="MFS general substrate transporter like domains"/>
    <property type="match status" value="1"/>
</dbReference>
<name>A0A6A6VW98_9PEZI</name>
<dbReference type="EMBL" id="ML996578">
    <property type="protein sequence ID" value="KAF2754968.1"/>
    <property type="molecule type" value="Genomic_DNA"/>
</dbReference>
<keyword evidence="8" id="KW-1185">Reference proteome</keyword>
<feature type="transmembrane region" description="Helical" evidence="6">
    <location>
        <begin position="210"/>
        <end position="229"/>
    </location>
</feature>
<dbReference type="AlphaFoldDB" id="A0A6A6VW98"/>
<comment type="subcellular location">
    <subcellularLocation>
        <location evidence="1">Membrane</location>
        <topology evidence="1">Multi-pass membrane protein</topology>
    </subcellularLocation>
</comment>
<feature type="transmembrane region" description="Helical" evidence="6">
    <location>
        <begin position="115"/>
        <end position="136"/>
    </location>
</feature>
<dbReference type="PANTHER" id="PTHR23507">
    <property type="entry name" value="ZGC:174356"/>
    <property type="match status" value="1"/>
</dbReference>
<feature type="transmembrane region" description="Helical" evidence="6">
    <location>
        <begin position="174"/>
        <end position="198"/>
    </location>
</feature>
<evidence type="ECO:0000256" key="6">
    <source>
        <dbReference type="SAM" id="Phobius"/>
    </source>
</evidence>
<keyword evidence="4 6" id="KW-0472">Membrane</keyword>
<evidence type="ECO:0000313" key="7">
    <source>
        <dbReference type="EMBL" id="KAF2754968.1"/>
    </source>
</evidence>
<dbReference type="RefSeq" id="XP_033597419.1">
    <property type="nucleotide sequence ID" value="XM_033748420.1"/>
</dbReference>
<organism evidence="7 8">
    <name type="scientific">Pseudovirgaria hyperparasitica</name>
    <dbReference type="NCBI Taxonomy" id="470096"/>
    <lineage>
        <taxon>Eukaryota</taxon>
        <taxon>Fungi</taxon>
        <taxon>Dikarya</taxon>
        <taxon>Ascomycota</taxon>
        <taxon>Pezizomycotina</taxon>
        <taxon>Dothideomycetes</taxon>
        <taxon>Dothideomycetes incertae sedis</taxon>
        <taxon>Acrospermales</taxon>
        <taxon>Acrospermaceae</taxon>
        <taxon>Pseudovirgaria</taxon>
    </lineage>
</organism>
<feature type="transmembrane region" description="Helical" evidence="6">
    <location>
        <begin position="143"/>
        <end position="162"/>
    </location>
</feature>
<evidence type="ECO:0000256" key="5">
    <source>
        <dbReference type="SAM" id="MobiDB-lite"/>
    </source>
</evidence>
<dbReference type="InterPro" id="IPR036259">
    <property type="entry name" value="MFS_trans_sf"/>
</dbReference>
<dbReference type="GeneID" id="54489474"/>
<evidence type="ECO:0000256" key="3">
    <source>
        <dbReference type="ARBA" id="ARBA00022989"/>
    </source>
</evidence>
<dbReference type="CDD" id="cd06174">
    <property type="entry name" value="MFS"/>
    <property type="match status" value="1"/>
</dbReference>
<feature type="region of interest" description="Disordered" evidence="5">
    <location>
        <begin position="1"/>
        <end position="30"/>
    </location>
</feature>
<dbReference type="GO" id="GO:0022857">
    <property type="term" value="F:transmembrane transporter activity"/>
    <property type="evidence" value="ECO:0007669"/>
    <property type="project" value="InterPro"/>
</dbReference>
<dbReference type="PANTHER" id="PTHR23507:SF1">
    <property type="entry name" value="FI18259P1-RELATED"/>
    <property type="match status" value="1"/>
</dbReference>
<feature type="transmembrane region" description="Helical" evidence="6">
    <location>
        <begin position="235"/>
        <end position="256"/>
    </location>
</feature>
<feature type="transmembrane region" description="Helical" evidence="6">
    <location>
        <begin position="439"/>
        <end position="462"/>
    </location>
</feature>
<dbReference type="Proteomes" id="UP000799437">
    <property type="component" value="Unassembled WGS sequence"/>
</dbReference>
<proteinExistence type="predicted"/>